<dbReference type="PRINTS" id="PR00097">
    <property type="entry name" value="ANTSNTHASEII"/>
</dbReference>
<dbReference type="FunFam" id="3.30.470.20:FF:000001">
    <property type="entry name" value="Carbamoyl-phosphate synthase large chain"/>
    <property type="match status" value="1"/>
</dbReference>
<dbReference type="STRING" id="407821.A0A087SYC9"/>
<dbReference type="Pfam" id="PF02786">
    <property type="entry name" value="CPSase_L_D2"/>
    <property type="match status" value="1"/>
</dbReference>
<dbReference type="PANTHER" id="PTHR11405">
    <property type="entry name" value="CARBAMOYLTRANSFERASE FAMILY MEMBER"/>
    <property type="match status" value="1"/>
</dbReference>
<dbReference type="GO" id="GO:0006207">
    <property type="term" value="P:'de novo' pyrimidine nucleobase biosynthetic process"/>
    <property type="evidence" value="ECO:0007669"/>
    <property type="project" value="InterPro"/>
</dbReference>
<dbReference type="AlphaFoldDB" id="A0A087SYC9"/>
<dbReference type="Gene3D" id="3.50.30.20">
    <property type="entry name" value="Carbamoyl-phosphate synthase small subunit, N-terminal domain"/>
    <property type="match status" value="1"/>
</dbReference>
<feature type="domain" description="ATP-grasp" evidence="8">
    <location>
        <begin position="532"/>
        <end position="724"/>
    </location>
</feature>
<dbReference type="NCBIfam" id="NF003671">
    <property type="entry name" value="PRK05294.1"/>
    <property type="match status" value="1"/>
</dbReference>
<dbReference type="GO" id="GO:0046872">
    <property type="term" value="F:metal ion binding"/>
    <property type="evidence" value="ECO:0007669"/>
    <property type="project" value="InterPro"/>
</dbReference>
<dbReference type="InterPro" id="IPR035686">
    <property type="entry name" value="CPSase_GATase1"/>
</dbReference>
<dbReference type="InterPro" id="IPR005483">
    <property type="entry name" value="CPSase_dom"/>
</dbReference>
<dbReference type="PROSITE" id="PS50975">
    <property type="entry name" value="ATP_GRASP"/>
    <property type="match status" value="1"/>
</dbReference>
<dbReference type="GO" id="GO:0006228">
    <property type="term" value="P:UTP biosynthetic process"/>
    <property type="evidence" value="ECO:0007669"/>
    <property type="project" value="TreeGrafter"/>
</dbReference>
<comment type="catalytic activity">
    <reaction evidence="6">
        <text>hydrogencarbonate + NH4(+) + 2 ATP = carbamoyl phosphate + 2 ADP + phosphate + 2 H(+)</text>
        <dbReference type="Rhea" id="RHEA:18029"/>
        <dbReference type="ChEBI" id="CHEBI:15378"/>
        <dbReference type="ChEBI" id="CHEBI:17544"/>
        <dbReference type="ChEBI" id="CHEBI:28938"/>
        <dbReference type="ChEBI" id="CHEBI:30616"/>
        <dbReference type="ChEBI" id="CHEBI:43474"/>
        <dbReference type="ChEBI" id="CHEBI:58228"/>
        <dbReference type="ChEBI" id="CHEBI:456216"/>
        <dbReference type="EC" id="6.3.4.16"/>
    </reaction>
</comment>
<dbReference type="PRINTS" id="PR00099">
    <property type="entry name" value="CPSGATASE"/>
</dbReference>
<proteinExistence type="inferred from homology"/>
<dbReference type="SMART" id="SM01097">
    <property type="entry name" value="CPSase_sm_chain"/>
    <property type="match status" value="1"/>
</dbReference>
<dbReference type="SUPFAM" id="SSF56059">
    <property type="entry name" value="Glutathione synthetase ATP-binding domain-like"/>
    <property type="match status" value="1"/>
</dbReference>
<dbReference type="GO" id="GO:0005829">
    <property type="term" value="C:cytosol"/>
    <property type="evidence" value="ECO:0007669"/>
    <property type="project" value="TreeGrafter"/>
</dbReference>
<dbReference type="SMART" id="SM01096">
    <property type="entry name" value="CPSase_L_D3"/>
    <property type="match status" value="1"/>
</dbReference>
<dbReference type="Pfam" id="PF25596">
    <property type="entry name" value="CPSase_L_D1"/>
    <property type="match status" value="1"/>
</dbReference>
<dbReference type="SUPFAM" id="SSF52317">
    <property type="entry name" value="Class I glutamine amidotransferase-like"/>
    <property type="match status" value="1"/>
</dbReference>
<evidence type="ECO:0000256" key="5">
    <source>
        <dbReference type="ARBA" id="ARBA00044063"/>
    </source>
</evidence>
<dbReference type="FunFam" id="3.50.30.20:FF:000002">
    <property type="entry name" value="Carbamoyl-phosphate synthase 1, mitochondrial"/>
    <property type="match status" value="1"/>
</dbReference>
<dbReference type="PROSITE" id="PS51273">
    <property type="entry name" value="GATASE_TYPE_1"/>
    <property type="match status" value="1"/>
</dbReference>
<dbReference type="GO" id="GO:0004087">
    <property type="term" value="F:carbamoyl-phosphate synthase (ammonia) activity"/>
    <property type="evidence" value="ECO:0007669"/>
    <property type="project" value="UniProtKB-EC"/>
</dbReference>
<protein>
    <recommendedName>
        <fullName evidence="5">carbamoyl-phosphate synthase (ammonia)</fullName>
        <ecNumber evidence="5">6.3.4.16</ecNumber>
    </recommendedName>
</protein>
<dbReference type="InterPro" id="IPR017926">
    <property type="entry name" value="GATASE"/>
</dbReference>
<dbReference type="PRINTS" id="PR00096">
    <property type="entry name" value="GATASE"/>
</dbReference>
<dbReference type="FunFam" id="3.40.50.880:FF:000006">
    <property type="entry name" value="Carbamoyl-phosphate synthase 1, mitochondrial"/>
    <property type="match status" value="1"/>
</dbReference>
<dbReference type="Gene3D" id="3.40.50.20">
    <property type="match status" value="1"/>
</dbReference>
<dbReference type="Gene3D" id="1.10.1030.10">
    <property type="entry name" value="Carbamoyl-phosphate synthetase, large subunit oligomerisation domain"/>
    <property type="match status" value="1"/>
</dbReference>
<dbReference type="Gene3D" id="3.40.50.880">
    <property type="match status" value="1"/>
</dbReference>
<dbReference type="GO" id="GO:0004151">
    <property type="term" value="F:dihydroorotase activity"/>
    <property type="evidence" value="ECO:0007669"/>
    <property type="project" value="TreeGrafter"/>
</dbReference>
<dbReference type="EMBL" id="KK112520">
    <property type="protein sequence ID" value="KFM57868.1"/>
    <property type="molecule type" value="Genomic_DNA"/>
</dbReference>
<dbReference type="InterPro" id="IPR036897">
    <property type="entry name" value="CarbamoylP_synth_lsu_oligo_sf"/>
</dbReference>
<dbReference type="Proteomes" id="UP000054359">
    <property type="component" value="Unassembled WGS sequence"/>
</dbReference>
<keyword evidence="1" id="KW-0436">Ligase</keyword>
<evidence type="ECO:0000256" key="1">
    <source>
        <dbReference type="ARBA" id="ARBA00022598"/>
    </source>
</evidence>
<dbReference type="InterPro" id="IPR016185">
    <property type="entry name" value="PreATP-grasp_dom_sf"/>
</dbReference>
<dbReference type="FunFam" id="3.40.50.20:FF:000012">
    <property type="entry name" value="Carbamoyl-phosphate synthase 1, mitochondrial"/>
    <property type="match status" value="1"/>
</dbReference>
<dbReference type="InterPro" id="IPR036480">
    <property type="entry name" value="CarbP_synth_ssu_N_sf"/>
</dbReference>
<organism evidence="9 10">
    <name type="scientific">Stegodyphus mimosarum</name>
    <name type="common">African social velvet spider</name>
    <dbReference type="NCBI Taxonomy" id="407821"/>
    <lineage>
        <taxon>Eukaryota</taxon>
        <taxon>Metazoa</taxon>
        <taxon>Ecdysozoa</taxon>
        <taxon>Arthropoda</taxon>
        <taxon>Chelicerata</taxon>
        <taxon>Arachnida</taxon>
        <taxon>Araneae</taxon>
        <taxon>Araneomorphae</taxon>
        <taxon>Entelegynae</taxon>
        <taxon>Eresoidea</taxon>
        <taxon>Eresidae</taxon>
        <taxon>Stegodyphus</taxon>
    </lineage>
</organism>
<dbReference type="Pfam" id="PF00117">
    <property type="entry name" value="GATase"/>
    <property type="match status" value="1"/>
</dbReference>
<dbReference type="GO" id="GO:0006541">
    <property type="term" value="P:glutamine metabolic process"/>
    <property type="evidence" value="ECO:0007669"/>
    <property type="project" value="InterPro"/>
</dbReference>
<dbReference type="OrthoDB" id="6421389at2759"/>
<evidence type="ECO:0000256" key="6">
    <source>
        <dbReference type="ARBA" id="ARBA00047359"/>
    </source>
</evidence>
<dbReference type="Pfam" id="PF00988">
    <property type="entry name" value="CPSase_sm_chain"/>
    <property type="match status" value="1"/>
</dbReference>
<dbReference type="InterPro" id="IPR011761">
    <property type="entry name" value="ATP-grasp"/>
</dbReference>
<dbReference type="SUPFAM" id="SSF48108">
    <property type="entry name" value="Carbamoyl phosphate synthetase, large subunit connection domain"/>
    <property type="match status" value="1"/>
</dbReference>
<evidence type="ECO:0000256" key="4">
    <source>
        <dbReference type="ARBA" id="ARBA00022840"/>
    </source>
</evidence>
<dbReference type="CDD" id="cd01744">
    <property type="entry name" value="GATase1_CPSase"/>
    <property type="match status" value="1"/>
</dbReference>
<evidence type="ECO:0000259" key="8">
    <source>
        <dbReference type="PROSITE" id="PS50975"/>
    </source>
</evidence>
<dbReference type="InterPro" id="IPR005480">
    <property type="entry name" value="CPSase_lsu_oligo"/>
</dbReference>
<keyword evidence="10" id="KW-1185">Reference proteome</keyword>
<dbReference type="HAMAP" id="MF_01209">
    <property type="entry name" value="CPSase_S_chain"/>
    <property type="match status" value="1"/>
</dbReference>
<dbReference type="GO" id="GO:0005524">
    <property type="term" value="F:ATP binding"/>
    <property type="evidence" value="ECO:0007669"/>
    <property type="project" value="UniProtKB-UniRule"/>
</dbReference>
<dbReference type="SUPFAM" id="SSF52440">
    <property type="entry name" value="PreATP-grasp domain"/>
    <property type="match status" value="1"/>
</dbReference>
<evidence type="ECO:0000256" key="2">
    <source>
        <dbReference type="ARBA" id="ARBA00022737"/>
    </source>
</evidence>
<keyword evidence="3 7" id="KW-0547">Nucleotide-binding</keyword>
<dbReference type="NCBIfam" id="NF009475">
    <property type="entry name" value="PRK12838.1"/>
    <property type="match status" value="1"/>
</dbReference>
<gene>
    <name evidence="9" type="ORF">X975_05001</name>
</gene>
<keyword evidence="4 7" id="KW-0067">ATP-binding</keyword>
<dbReference type="PRINTS" id="PR00098">
    <property type="entry name" value="CPSASE"/>
</dbReference>
<sequence>MLGYLVLDDGTTYKGTIFGATKAVSGEIVFQTGMVGYPESLTDPSYHAQILVLTYPLIGNYGITAEEVDEYGIQKWFESDRVWAAGLVVGELSERYSHWSASESLNNWLERNGVPGIQGIDTRDLTKRIRSKKNGCLGKIITEDILPSSIPFIDPNLRNLVAEVSTKEVKVYNAKGSPKVLFVDCGMKYNQLRCLVQRGACVHVVPWDHSLDLSGFDGLFLSNGPGNPDMCQETIKNIKKLLINGEKPIFGICLGHQLLSLASGASAYKMEYGNRGHNQPCIFLDTKRCCITSQNHGFAIDSETLSKDWLPLFTNANDHSNEGIFHKTLPFFSIQFHPEHCAGPQDLEFLFDIFIEMMLDHNKKIKGPRIDDRIKQYLKKQSGLTYGCESFPLGNQQGDTKDPVKKKKVIILGSGGLSIGQAGEFDYSGSQAIKALKEENIISVLINPNIATVQTSPGLADKVYFLPITPHYVTEVIKSERPDGILLTFGGQTALNCGVELQKLGILEKYNVKVLGTPISSIVNTEDRKLFTEELIKIGERVVPNAAAYSVEEAVQAAKQVGYPVLVRTAYALGGLGSGFAHSEDRLRTLVTQALARSHQVLIDRSLKGWKEVEYEVVRDAYDNCITVCNMENVDPLGIHTGESIVVAPSQTLTNEEYNKLRTTAIKVVRHFGIVGECNIQYALNPEQQEYYIVEVNARLSRSSALASKATGYPLAFFAAKLALGKSLLELRNSVTTTTACFEPSLDYCVVKMPRWDLGKFPHVSTKIGSSMKSVGEVMAIGRKFEEAFQKALRMVDENVIGFDPYIKEVNDEELEHPTDKRMFVVAAALKNNYSVQRLHELTDIDSWFLNKLKNIIDFQVYLESLRS</sequence>
<dbReference type="OMA" id="FCHETIS"/>
<dbReference type="PANTHER" id="PTHR11405:SF5">
    <property type="entry name" value="CAD PROTEIN"/>
    <property type="match status" value="1"/>
</dbReference>
<dbReference type="InterPro" id="IPR029062">
    <property type="entry name" value="Class_I_gatase-like"/>
</dbReference>
<accession>A0A087SYC9</accession>
<dbReference type="GO" id="GO:0004088">
    <property type="term" value="F:carbamoyl-phosphate synthase (glutamine-hydrolyzing) activity"/>
    <property type="evidence" value="ECO:0007669"/>
    <property type="project" value="InterPro"/>
</dbReference>
<dbReference type="InterPro" id="IPR005479">
    <property type="entry name" value="CPAse_ATP-bd"/>
</dbReference>
<dbReference type="GO" id="GO:0004070">
    <property type="term" value="F:aspartate carbamoyltransferase activity"/>
    <property type="evidence" value="ECO:0007669"/>
    <property type="project" value="TreeGrafter"/>
</dbReference>
<reference evidence="9 10" key="1">
    <citation type="submission" date="2013-11" db="EMBL/GenBank/DDBJ databases">
        <title>Genome sequencing of Stegodyphus mimosarum.</title>
        <authorList>
            <person name="Bechsgaard J."/>
        </authorList>
    </citation>
    <scope>NUCLEOTIDE SEQUENCE [LARGE SCALE GENOMIC DNA]</scope>
</reference>
<dbReference type="InterPro" id="IPR006274">
    <property type="entry name" value="CarbamoylP_synth_ssu"/>
</dbReference>
<dbReference type="GO" id="GO:0019240">
    <property type="term" value="P:citrulline biosynthetic process"/>
    <property type="evidence" value="ECO:0007669"/>
    <property type="project" value="TreeGrafter"/>
</dbReference>
<dbReference type="InterPro" id="IPR058047">
    <property type="entry name" value="CPSase_preATP-grasp"/>
</dbReference>
<dbReference type="Gene3D" id="3.30.470.20">
    <property type="entry name" value="ATP-grasp fold, B domain"/>
    <property type="match status" value="1"/>
</dbReference>
<evidence type="ECO:0000313" key="9">
    <source>
        <dbReference type="EMBL" id="KFM57868.1"/>
    </source>
</evidence>
<evidence type="ECO:0000313" key="10">
    <source>
        <dbReference type="Proteomes" id="UP000054359"/>
    </source>
</evidence>
<evidence type="ECO:0000256" key="3">
    <source>
        <dbReference type="ARBA" id="ARBA00022741"/>
    </source>
</evidence>
<name>A0A087SYC9_STEMI</name>
<dbReference type="NCBIfam" id="TIGR01368">
    <property type="entry name" value="CPSaseIIsmall"/>
    <property type="match status" value="1"/>
</dbReference>
<feature type="non-terminal residue" evidence="9">
    <location>
        <position position="868"/>
    </location>
</feature>
<dbReference type="EC" id="6.3.4.16" evidence="5"/>
<dbReference type="SUPFAM" id="SSF52021">
    <property type="entry name" value="Carbamoyl phosphate synthetase, small subunit N-terminal domain"/>
    <property type="match status" value="1"/>
</dbReference>
<evidence type="ECO:0000256" key="7">
    <source>
        <dbReference type="PROSITE-ProRule" id="PRU00409"/>
    </source>
</evidence>
<dbReference type="InterPro" id="IPR002474">
    <property type="entry name" value="CarbamoylP_synth_ssu_N"/>
</dbReference>
<dbReference type="Pfam" id="PF02787">
    <property type="entry name" value="CPSase_L_D3"/>
    <property type="match status" value="1"/>
</dbReference>
<keyword evidence="2" id="KW-0677">Repeat</keyword>